<comment type="caution">
    <text evidence="1">The sequence shown here is derived from an EMBL/GenBank/DDBJ whole genome shotgun (WGS) entry which is preliminary data.</text>
</comment>
<reference evidence="1" key="1">
    <citation type="journal article" date="2015" name="Genome Biol. Evol.">
        <title>Organellar Genomes of White Spruce (Picea glauca): Assembly and Annotation.</title>
        <authorList>
            <person name="Jackman S.D."/>
            <person name="Warren R.L."/>
            <person name="Gibb E.A."/>
            <person name="Vandervalk B.P."/>
            <person name="Mohamadi H."/>
            <person name="Chu J."/>
            <person name="Raymond A."/>
            <person name="Pleasance S."/>
            <person name="Coope R."/>
            <person name="Wildung M.R."/>
            <person name="Ritland C.E."/>
            <person name="Bousquet J."/>
            <person name="Jones S.J."/>
            <person name="Bohlmann J."/>
            <person name="Birol I."/>
        </authorList>
    </citation>
    <scope>NUCLEOTIDE SEQUENCE [LARGE SCALE GENOMIC DNA]</scope>
    <source>
        <tissue evidence="1">Flushing bud</tissue>
    </source>
</reference>
<protein>
    <submittedName>
        <fullName evidence="1">Uncharacterized protein</fullName>
    </submittedName>
</protein>
<geneLocation type="mitochondrion" evidence="1"/>
<dbReference type="AlphaFoldDB" id="A0A101LTX0"/>
<organism evidence="1">
    <name type="scientific">Picea glauca</name>
    <name type="common">White spruce</name>
    <name type="synonym">Pinus glauca</name>
    <dbReference type="NCBI Taxonomy" id="3330"/>
    <lineage>
        <taxon>Eukaryota</taxon>
        <taxon>Viridiplantae</taxon>
        <taxon>Streptophyta</taxon>
        <taxon>Embryophyta</taxon>
        <taxon>Tracheophyta</taxon>
        <taxon>Spermatophyta</taxon>
        <taxon>Pinopsida</taxon>
        <taxon>Pinidae</taxon>
        <taxon>Conifers I</taxon>
        <taxon>Pinales</taxon>
        <taxon>Pinaceae</taxon>
        <taxon>Picea</taxon>
    </lineage>
</organism>
<proteinExistence type="predicted"/>
<evidence type="ECO:0000313" key="1">
    <source>
        <dbReference type="EMBL" id="KUM45285.1"/>
    </source>
</evidence>
<gene>
    <name evidence="1" type="ORF">ABT39_MTgene3458</name>
</gene>
<accession>A0A101LTX0</accession>
<sequence>MGYYPRGRTEVSKWNEAFLSPTSFHPYALSLAHPEVLDTYHSGKPSVANLMFPCALSVRSAFTLLRVSHYHSKANTNRNKYTPKLRHPVTWFVSSGPSHPVRERLIRSSRRFPYGYLFTTSV</sequence>
<keyword evidence="1" id="KW-0496">Mitochondrion</keyword>
<name>A0A101LTX0_PICGL</name>
<dbReference type="EMBL" id="LKAM01000021">
    <property type="protein sequence ID" value="KUM45285.1"/>
    <property type="molecule type" value="Genomic_DNA"/>
</dbReference>